<feature type="chain" id="PRO_5037134086" evidence="1">
    <location>
        <begin position="29"/>
        <end position="78"/>
    </location>
</feature>
<reference evidence="2" key="1">
    <citation type="journal article" date="2014" name="Int. J. Syst. Evol. Microbiol.">
        <title>Complete genome sequence of Corynebacterium casei LMG S-19264T (=DSM 44701T), isolated from a smear-ripened cheese.</title>
        <authorList>
            <consortium name="US DOE Joint Genome Institute (JGI-PGF)"/>
            <person name="Walter F."/>
            <person name="Albersmeier A."/>
            <person name="Kalinowski J."/>
            <person name="Ruckert C."/>
        </authorList>
    </citation>
    <scope>NUCLEOTIDE SEQUENCE</scope>
    <source>
        <strain evidence="2">CGMCC 1.15478</strain>
    </source>
</reference>
<accession>A0A916U2N4</accession>
<reference evidence="2" key="2">
    <citation type="submission" date="2020-09" db="EMBL/GenBank/DDBJ databases">
        <authorList>
            <person name="Sun Q."/>
            <person name="Zhou Y."/>
        </authorList>
    </citation>
    <scope>NUCLEOTIDE SEQUENCE</scope>
    <source>
        <strain evidence="2">CGMCC 1.15478</strain>
    </source>
</reference>
<keyword evidence="3" id="KW-1185">Reference proteome</keyword>
<protein>
    <submittedName>
        <fullName evidence="2">Uncharacterized protein</fullName>
    </submittedName>
</protein>
<organism evidence="2 3">
    <name type="scientific">Hoyosella rhizosphaerae</name>
    <dbReference type="NCBI Taxonomy" id="1755582"/>
    <lineage>
        <taxon>Bacteria</taxon>
        <taxon>Bacillati</taxon>
        <taxon>Actinomycetota</taxon>
        <taxon>Actinomycetes</taxon>
        <taxon>Mycobacteriales</taxon>
        <taxon>Hoyosellaceae</taxon>
        <taxon>Hoyosella</taxon>
    </lineage>
</organism>
<comment type="caution">
    <text evidence="2">The sequence shown here is derived from an EMBL/GenBank/DDBJ whole genome shotgun (WGS) entry which is preliminary data.</text>
</comment>
<keyword evidence="1" id="KW-0732">Signal</keyword>
<dbReference type="RefSeq" id="WP_188670123.1">
    <property type="nucleotide sequence ID" value="NZ_BMJH01000001.1"/>
</dbReference>
<evidence type="ECO:0000313" key="2">
    <source>
        <dbReference type="EMBL" id="GGC54688.1"/>
    </source>
</evidence>
<sequence>MAIQRRIVTAIAGSALALGLGMAAPAMASANSPARDLPGATPAHMVLIPYCEESSLPFFGPIIICHTLFGDLTFSRPW</sequence>
<dbReference type="EMBL" id="BMJH01000001">
    <property type="protein sequence ID" value="GGC54688.1"/>
    <property type="molecule type" value="Genomic_DNA"/>
</dbReference>
<evidence type="ECO:0000313" key="3">
    <source>
        <dbReference type="Proteomes" id="UP000641514"/>
    </source>
</evidence>
<feature type="signal peptide" evidence="1">
    <location>
        <begin position="1"/>
        <end position="28"/>
    </location>
</feature>
<proteinExistence type="predicted"/>
<dbReference type="Proteomes" id="UP000641514">
    <property type="component" value="Unassembled WGS sequence"/>
</dbReference>
<evidence type="ECO:0000256" key="1">
    <source>
        <dbReference type="SAM" id="SignalP"/>
    </source>
</evidence>
<name>A0A916U2N4_9ACTN</name>
<dbReference type="AlphaFoldDB" id="A0A916U2N4"/>
<gene>
    <name evidence="2" type="ORF">GCM10011410_03830</name>
</gene>